<dbReference type="KEGG" id="prel:PRELSG_0018100"/>
<dbReference type="OrthoDB" id="10602568at2759"/>
<keyword evidence="3" id="KW-0732">Signal</keyword>
<keyword evidence="2" id="KW-0472">Membrane</keyword>
<dbReference type="AlphaFoldDB" id="A0A1J1GJY0"/>
<evidence type="ECO:0000256" key="1">
    <source>
        <dbReference type="SAM" id="MobiDB-lite"/>
    </source>
</evidence>
<gene>
    <name evidence="4" type="ORF">PRELSG_0018100</name>
</gene>
<organism evidence="4 5">
    <name type="scientific">Plasmodium relictum</name>
    <dbReference type="NCBI Taxonomy" id="85471"/>
    <lineage>
        <taxon>Eukaryota</taxon>
        <taxon>Sar</taxon>
        <taxon>Alveolata</taxon>
        <taxon>Apicomplexa</taxon>
        <taxon>Aconoidasida</taxon>
        <taxon>Haemosporida</taxon>
        <taxon>Plasmodiidae</taxon>
        <taxon>Plasmodium</taxon>
        <taxon>Plasmodium (Haemamoeba)</taxon>
    </lineage>
</organism>
<keyword evidence="5" id="KW-1185">Reference proteome</keyword>
<dbReference type="OMA" id="RLHEMEM"/>
<feature type="region of interest" description="Disordered" evidence="1">
    <location>
        <begin position="283"/>
        <end position="303"/>
    </location>
</feature>
<feature type="compositionally biased region" description="Basic and acidic residues" evidence="1">
    <location>
        <begin position="292"/>
        <end position="303"/>
    </location>
</feature>
<dbReference type="RefSeq" id="XP_028531041.1">
    <property type="nucleotide sequence ID" value="XM_028676222.1"/>
</dbReference>
<keyword evidence="2" id="KW-1133">Transmembrane helix</keyword>
<keyword evidence="2" id="KW-0812">Transmembrane</keyword>
<reference evidence="4 5" key="1">
    <citation type="submission" date="2015-04" db="EMBL/GenBank/DDBJ databases">
        <authorList>
            <consortium name="Pathogen Informatics"/>
        </authorList>
    </citation>
    <scope>NUCLEOTIDE SEQUENCE [LARGE SCALE GENOMIC DNA]</scope>
    <source>
        <strain evidence="4 5">SGS1</strain>
    </source>
</reference>
<feature type="signal peptide" evidence="3">
    <location>
        <begin position="1"/>
        <end position="18"/>
    </location>
</feature>
<accession>A0A1J1GJY0</accession>
<evidence type="ECO:0000256" key="3">
    <source>
        <dbReference type="SAM" id="SignalP"/>
    </source>
</evidence>
<dbReference type="EMBL" id="CVMU01000023">
    <property type="protein sequence ID" value="CRG84084.1"/>
    <property type="molecule type" value="Genomic_DNA"/>
</dbReference>
<evidence type="ECO:0000313" key="5">
    <source>
        <dbReference type="Proteomes" id="UP000220158"/>
    </source>
</evidence>
<dbReference type="VEuPathDB" id="PlasmoDB:PRELSG_0018100"/>
<dbReference type="Proteomes" id="UP000220158">
    <property type="component" value="Unassembled WGS sequence"/>
</dbReference>
<proteinExistence type="predicted"/>
<sequence length="332" mass="37523">MIPYIFFLILILQYFCKTNLEIKYNNLNKIPIFKNRRALAEQQLGSLNRTVRSVDIESEFNTWQQSIQGELDNILSKLSSNFTLDNIGEYVNWAYNKSREITKTLNINPDPEKKSILNHIYDLWNKAANNYFLDSALDYYVREVMLGGQTNNSSSESTTLPPSTPLPATPSSPTTTSLINNALSTVSNHITTIATGQTENMTTSTSNEIVNGIATVEKGISSDSCSEFFCDPKNFSFLTIPLAVVGIALFLAYVYKKSRIRSFLGKNYIKKEKGKKRLHEMEMDNTVNSSKPSKETGQREAKRSRLDSFLRAFGYGKKFPYIDEDVGDTTIL</sequence>
<feature type="transmembrane region" description="Helical" evidence="2">
    <location>
        <begin position="235"/>
        <end position="255"/>
    </location>
</feature>
<evidence type="ECO:0000313" key="4">
    <source>
        <dbReference type="EMBL" id="CRG84084.1"/>
    </source>
</evidence>
<name>A0A1J1GJY0_PLARL</name>
<protein>
    <submittedName>
        <fullName evidence="4">PIR-like protein</fullName>
    </submittedName>
</protein>
<dbReference type="GeneID" id="39734107"/>
<feature type="chain" id="PRO_5012678575" evidence="3">
    <location>
        <begin position="19"/>
        <end position="332"/>
    </location>
</feature>
<feature type="region of interest" description="Disordered" evidence="1">
    <location>
        <begin position="150"/>
        <end position="174"/>
    </location>
</feature>
<evidence type="ECO:0000256" key="2">
    <source>
        <dbReference type="SAM" id="Phobius"/>
    </source>
</evidence>